<name>A0A9X0MDT9_BACCE</name>
<dbReference type="EMBL" id="LOMO01000224">
    <property type="protein sequence ID" value="KXY31115.1"/>
    <property type="molecule type" value="Genomic_DNA"/>
</dbReference>
<sequence>MIAYFKCDVYLRLITYEPAPRKERQVLPIPYSNVADKYINKLARQNGIKSRSRDRVDVIEDLLQQGHKEKLDHLSSNFQYVGKYLTLCKIEQLFPDIANTAQKFLRKLVDERRINESQIDNEWRPTLSLDIQLCAVRRDGGTVYLKLVEGKKTTIPSSDGYGSRPSVYPKFTVIIVHFNNEDPIIELRCATSEQEKYMNFAMELIGFGKPYKWHKTPKLTKEIVSKLYEVLRAGVAARHISIPTGLGGIQMYGQKGVDLDHDDTYTAVMDAFTKLNIPTDDTMDETCYFSYSDPVSGLEYEASVCIDIRNSFFTFNSRVPDFIVKHVMEGIWAVIIELERNSITQAAAGDE</sequence>
<evidence type="ECO:0000313" key="1">
    <source>
        <dbReference type="EMBL" id="KXY31115.1"/>
    </source>
</evidence>
<gene>
    <name evidence="1" type="ORF">AT268_16380</name>
</gene>
<protein>
    <submittedName>
        <fullName evidence="1">Uncharacterized protein</fullName>
    </submittedName>
</protein>
<evidence type="ECO:0000313" key="2">
    <source>
        <dbReference type="Proteomes" id="UP000075476"/>
    </source>
</evidence>
<reference evidence="1 2" key="1">
    <citation type="submission" date="2015-12" db="EMBL/GenBank/DDBJ databases">
        <title>Bacillus cereus Group isolate.</title>
        <authorList>
            <person name="Kovac J."/>
        </authorList>
    </citation>
    <scope>NUCLEOTIDE SEQUENCE [LARGE SCALE GENOMIC DNA]</scope>
    <source>
        <strain evidence="1 2">FSL K6-0073</strain>
    </source>
</reference>
<organism evidence="1 2">
    <name type="scientific">Bacillus cereus</name>
    <dbReference type="NCBI Taxonomy" id="1396"/>
    <lineage>
        <taxon>Bacteria</taxon>
        <taxon>Bacillati</taxon>
        <taxon>Bacillota</taxon>
        <taxon>Bacilli</taxon>
        <taxon>Bacillales</taxon>
        <taxon>Bacillaceae</taxon>
        <taxon>Bacillus</taxon>
        <taxon>Bacillus cereus group</taxon>
    </lineage>
</organism>
<comment type="caution">
    <text evidence="1">The sequence shown here is derived from an EMBL/GenBank/DDBJ whole genome shotgun (WGS) entry which is preliminary data.</text>
</comment>
<proteinExistence type="predicted"/>
<accession>A0A9X0MDT9</accession>
<dbReference type="Proteomes" id="UP000075476">
    <property type="component" value="Unassembled WGS sequence"/>
</dbReference>
<dbReference type="AlphaFoldDB" id="A0A9X0MDT9"/>